<feature type="region of interest" description="Disordered" evidence="10">
    <location>
        <begin position="937"/>
        <end position="964"/>
    </location>
</feature>
<keyword evidence="14" id="KW-1185">Reference proteome</keyword>
<feature type="domain" description="PDZ" evidence="13">
    <location>
        <begin position="115"/>
        <end position="192"/>
    </location>
</feature>
<dbReference type="InterPro" id="IPR000299">
    <property type="entry name" value="FERM_domain"/>
</dbReference>
<evidence type="ECO:0000256" key="10">
    <source>
        <dbReference type="SAM" id="MobiDB-lite"/>
    </source>
</evidence>
<evidence type="ECO:0000313" key="16">
    <source>
        <dbReference type="RefSeq" id="XP_032141680.1"/>
    </source>
</evidence>
<dbReference type="InterPro" id="IPR035963">
    <property type="entry name" value="FERM_2"/>
</dbReference>
<dbReference type="Gene3D" id="3.10.20.90">
    <property type="entry name" value="Phosphatidylinositol 3-kinase Catalytic Subunit, Chain A, domain 1"/>
    <property type="match status" value="1"/>
</dbReference>
<dbReference type="RefSeq" id="XP_032141679.1">
    <property type="nucleotide sequence ID" value="XM_032285788.1"/>
</dbReference>
<evidence type="ECO:0000259" key="12">
    <source>
        <dbReference type="PROSITE" id="PS50057"/>
    </source>
</evidence>
<comment type="subunit">
    <text evidence="6">Interacts (via C-terminus) with DLG1, DLG2, DLG3 and DLG4/PSD95. Interacts (via N-terminus) with ARHGEF7; the interaction is mediated by the PDZ domain. Interacts with GPSM2 (via TPR repeat region).</text>
</comment>
<dbReference type="InterPro" id="IPR001478">
    <property type="entry name" value="PDZ"/>
</dbReference>
<dbReference type="GeneID" id="116556509"/>
<reference evidence="15 16" key="1">
    <citation type="submission" date="2025-04" db="UniProtKB">
        <authorList>
            <consortium name="RefSeq"/>
        </authorList>
    </citation>
    <scope>IDENTIFICATION</scope>
    <source>
        <tissue evidence="15 16">Blood</tissue>
    </source>
</reference>
<dbReference type="SUPFAM" id="SSF54236">
    <property type="entry name" value="Ubiquitin-like"/>
    <property type="match status" value="1"/>
</dbReference>
<evidence type="ECO:0000259" key="11">
    <source>
        <dbReference type="PROSITE" id="PS50020"/>
    </source>
</evidence>
<feature type="compositionally biased region" description="Polar residues" evidence="10">
    <location>
        <begin position="1243"/>
        <end position="1253"/>
    </location>
</feature>
<dbReference type="FunFam" id="2.30.29.30:FF:000066">
    <property type="entry name" value="FERM and PDZ domain-containing protein 4"/>
    <property type="match status" value="1"/>
</dbReference>
<evidence type="ECO:0000256" key="6">
    <source>
        <dbReference type="ARBA" id="ARBA00062551"/>
    </source>
</evidence>
<dbReference type="Pfam" id="PF21477">
    <property type="entry name" value="FERM_C_FAK1"/>
    <property type="match status" value="1"/>
</dbReference>
<dbReference type="Pfam" id="PF00595">
    <property type="entry name" value="PDZ"/>
    <property type="match status" value="1"/>
</dbReference>
<evidence type="ECO:0000256" key="5">
    <source>
        <dbReference type="ARBA" id="ARBA00056589"/>
    </source>
</evidence>
<dbReference type="InterPro" id="IPR001202">
    <property type="entry name" value="WW_dom"/>
</dbReference>
<feature type="region of interest" description="Disordered" evidence="10">
    <location>
        <begin position="1360"/>
        <end position="1381"/>
    </location>
</feature>
<dbReference type="PANTHER" id="PTHR46221">
    <property type="entry name" value="FERM AND PDZ DOMAIN-CONTAINING PROTEIN FAMILY MEMBER"/>
    <property type="match status" value="1"/>
</dbReference>
<evidence type="ECO:0000256" key="3">
    <source>
        <dbReference type="ARBA" id="ARBA00023121"/>
    </source>
</evidence>
<keyword evidence="3" id="KW-0446">Lipid-binding</keyword>
<dbReference type="PANTHER" id="PTHR46221:SF4">
    <property type="entry name" value="FERM AND PDZ DOMAIN-CONTAINING PROTEIN 4"/>
    <property type="match status" value="1"/>
</dbReference>
<dbReference type="Proteomes" id="UP000504640">
    <property type="component" value="Unplaced"/>
</dbReference>
<dbReference type="Gene3D" id="2.30.42.10">
    <property type="match status" value="1"/>
</dbReference>
<feature type="region of interest" description="Disordered" evidence="10">
    <location>
        <begin position="1141"/>
        <end position="1216"/>
    </location>
</feature>
<dbReference type="SMART" id="SM00295">
    <property type="entry name" value="B41"/>
    <property type="match status" value="1"/>
</dbReference>
<dbReference type="InterPro" id="IPR014352">
    <property type="entry name" value="FERM/acyl-CoA-bd_prot_sf"/>
</dbReference>
<feature type="domain" description="FERM" evidence="12">
    <location>
        <begin position="241"/>
        <end position="556"/>
    </location>
</feature>
<name>A0A6J3IHR2_SAPAP</name>
<sequence>MSSSSLKYTGKGGLFWLPTMEEDLEGENWQTFSSPWGFSRVAEDEGEHICHHRTKSSGWPPPSGPWSLNQVPPYGWEMTANRDGRDYFINHMTQAIPFDDPRLESCQIIPPAPRKVEMRRDPVLGFGFVAGSEKPVVVRSVTPGGPSEGKLIPGDQIVMINDEPVSAAPRERVIDLVRSCKESILLTVIQPYPSPKSAFISAAKKARLKSNPVKVRFSEEVIINGQVSETVKDNSLLFMPNVLKVYLENGQTKSFRFDCSTSIKDVILTLQEKLSIKGIEHFSLMLEQRTEGAGTKLLLLHEQETLTQVTQRPSSHKMRCLFRISFVPKDPIDLLRRDPVAFEYLYVQSCNDVVQERFGPELKYDIALRLAALQMYIATVTTKQTQKISLKYIEKEWGLETFLPSAVLQSMKEKNIKKALSHLVKANQNLVPPGKKLSALQAKVHYLKFLSDLRLYGGRVFKATLVQAEKRSEVTLLVGPRYGISHVINTKTNLVALLADFSHVNRIEMFSEEESLVRVELHVLDVKPITLLMESSDAMNLACLTAGYYRLLVDSRRSIFNMANKKNTVTQETGTENKGKHNLLGPDWNCIPQMTTFIGEGEQEAQITYIDSKQKAVEITDSTMCPKEHRHLYIDNAYSSDGLNQQLSQPGEAPCEADYRSLAQRSLLTLSGPETLKKAQESPRGAKVSFIFGDFALDDGISPPTLGYETLLDESPEMLEKQRNLYIGSANDMKGLDLTPDAEGIQFVENSVYANIGDVKSFQATEGIEEPLLHDICYAENTDDAEDEDEVSCEEDLVVGEMNQPAILNLSGSSDDIIDLTSLPPPEGDDNEDDFLLRSLNMAIAAPPPGFRDSSDEEDSQTQAASFPEDKEKGSSLQNDEIPVSLIDAVPTSTEGKCEKGLDNAVVSTLGALEALSVSEEQQTSDNSGVAILRAYSPESSSDSGNETNSSEMTESSELATAQKQSENLSRMFLATHEGYHPLAEEQTEFPASKTPAGGLPPKSSHALAARPATDLPPKVVPSKQLLHSDHMEMEPETMETKSVTDYFSKLHMGSVAYSCTSKRKSKLADGEGKAPPNANTTGKKQGTKTAEMEEDASGKFGTVSSRDSQHLSTFNLERTAFRKDSQRWYVTAEGGMAEKSGLEATSGKTFPRASGLGAREAEGKEEGAPDGEASDGSGLGQGDRFLTDMTCASSAKDLDNPEDADSSTCDHPSKLPEADESVARLCDYHLAKRMSSLQSEGHFSLQSSQGSSVDAGCGTGSSGSACATPVESPLCPSLGKHLIPDTSGKGVNYIPSEERAPGLPNHGATFKELHPQTEGMCPRMTVPALHTAINTEPLFGTLRDGCHRLPKIKETTALTEPGKERRGGMPSAWSQHPEADPILLPSNIHSESKVPIPNQDPNDFSQANQAYGEAVSWRPLDLRGGSLRTPPSQKALRHSSSILSGSVDLETFRERTKGAVSLKCPGITEAQEASSERRAELPLGRKLTKSFSQSLMHLSSEGRFHKRSPVALKDSKLYRTLPLRKLDGSNWRCRGPFSYCFLNRGQDEDGEEEEEREEATVQVSCLYRPQMTQAMPETSSPRVAAGGIQKQGGELSRGSVLKVWAEDLSGPDDLDFSNLAFDARIARINALKESTYTMPDGFLAAQNDANELLCLVRATKEKREESRPEAYDLTLSQYKQLLSIESRQLGSACRKMAMAEKSPEEMLLAMTSSFQVLCCLTEACMRLVKVVNSETQRQEIVGKIDEVVINYICLLKAAEAATGKNPGDPNVGLSARHSTTMAALVSTLTRSLKRLLNK</sequence>
<dbReference type="GO" id="GO:0005546">
    <property type="term" value="F:phosphatidylinositol-4,5-bisphosphate binding"/>
    <property type="evidence" value="ECO:0007669"/>
    <property type="project" value="TreeGrafter"/>
</dbReference>
<dbReference type="InterPro" id="IPR019749">
    <property type="entry name" value="Band_41_domain"/>
</dbReference>
<dbReference type="Gene3D" id="2.20.70.10">
    <property type="match status" value="1"/>
</dbReference>
<evidence type="ECO:0000256" key="8">
    <source>
        <dbReference type="ARBA" id="ARBA00076419"/>
    </source>
</evidence>
<dbReference type="CDD" id="cd17170">
    <property type="entry name" value="FERM_F1_FRMPD4"/>
    <property type="match status" value="1"/>
</dbReference>
<dbReference type="SUPFAM" id="SSF47031">
    <property type="entry name" value="Second domain of FERM"/>
    <property type="match status" value="1"/>
</dbReference>
<dbReference type="InterPro" id="IPR019748">
    <property type="entry name" value="FERM_central"/>
</dbReference>
<dbReference type="Gene3D" id="2.30.29.30">
    <property type="entry name" value="Pleckstrin-homology domain (PH domain)/Phosphotyrosine-binding domain (PTB)"/>
    <property type="match status" value="1"/>
</dbReference>
<proteinExistence type="predicted"/>
<feature type="domain" description="WW" evidence="11">
    <location>
        <begin position="70"/>
        <end position="103"/>
    </location>
</feature>
<keyword evidence="2" id="KW-0770">Synapse</keyword>
<dbReference type="InterPro" id="IPR011993">
    <property type="entry name" value="PH-like_dom_sf"/>
</dbReference>
<dbReference type="PROSITE" id="PS50106">
    <property type="entry name" value="PDZ"/>
    <property type="match status" value="1"/>
</dbReference>
<comment type="subcellular location">
    <subcellularLocation>
        <location evidence="1">Cell projection</location>
        <location evidence="1">Dendritic spine</location>
    </subcellularLocation>
</comment>
<dbReference type="FunFam" id="2.30.42.10:FF:000053">
    <property type="entry name" value="FERM and PDZ domain-containing protein 4"/>
    <property type="match status" value="1"/>
</dbReference>
<dbReference type="Pfam" id="PF00373">
    <property type="entry name" value="FERM_M"/>
    <property type="match status" value="1"/>
</dbReference>
<dbReference type="CTD" id="9758"/>
<dbReference type="CDD" id="cd06769">
    <property type="entry name" value="PDZ_FRMPD1_3_4-like"/>
    <property type="match status" value="1"/>
</dbReference>
<dbReference type="CDD" id="cd00201">
    <property type="entry name" value="WW"/>
    <property type="match status" value="1"/>
</dbReference>
<dbReference type="RefSeq" id="XP_032141680.1">
    <property type="nucleotide sequence ID" value="XM_032285789.1"/>
</dbReference>
<feature type="region of interest" description="Disordered" evidence="10">
    <location>
        <begin position="846"/>
        <end position="884"/>
    </location>
</feature>
<dbReference type="Gene3D" id="1.20.80.10">
    <property type="match status" value="1"/>
</dbReference>
<evidence type="ECO:0000256" key="1">
    <source>
        <dbReference type="ARBA" id="ARBA00004552"/>
    </source>
</evidence>
<evidence type="ECO:0000313" key="14">
    <source>
        <dbReference type="Proteomes" id="UP000504640"/>
    </source>
</evidence>
<dbReference type="SUPFAM" id="SSF50729">
    <property type="entry name" value="PH domain-like"/>
    <property type="match status" value="1"/>
</dbReference>
<dbReference type="PROSITE" id="PS50020">
    <property type="entry name" value="WW_DOMAIN_2"/>
    <property type="match status" value="1"/>
</dbReference>
<feature type="region of interest" description="Disordered" evidence="10">
    <location>
        <begin position="1067"/>
        <end position="1111"/>
    </location>
</feature>
<dbReference type="InterPro" id="IPR036034">
    <property type="entry name" value="PDZ_sf"/>
</dbReference>
<dbReference type="GO" id="GO:0043197">
    <property type="term" value="C:dendritic spine"/>
    <property type="evidence" value="ECO:0007669"/>
    <property type="project" value="UniProtKB-SubCell"/>
</dbReference>
<dbReference type="CDD" id="cd14473">
    <property type="entry name" value="FERM_B-lobe"/>
    <property type="match status" value="1"/>
</dbReference>
<evidence type="ECO:0000256" key="7">
    <source>
        <dbReference type="ARBA" id="ARBA00070890"/>
    </source>
</evidence>
<dbReference type="InterPro" id="IPR049385">
    <property type="entry name" value="FAK1-like_FERM_C"/>
</dbReference>
<dbReference type="FunFam" id="1.20.80.10:FF:000009">
    <property type="entry name" value="FERM and PDZ domain containing 4"/>
    <property type="match status" value="1"/>
</dbReference>
<evidence type="ECO:0000256" key="9">
    <source>
        <dbReference type="ARBA" id="ARBA00076507"/>
    </source>
</evidence>
<comment type="function">
    <text evidence="5">Positive regulator of dendritic spine morphogenesis and density. Required for the maintenance of excitatory synaptic transmission. Binds phosphatidylinositol 4,5-bisphosphate.</text>
</comment>
<dbReference type="FunFam" id="2.20.70.10:FF:000057">
    <property type="entry name" value="FERM and PDZ domain-containing protein 4"/>
    <property type="match status" value="1"/>
</dbReference>
<accession>A0A6J3IHR2</accession>
<evidence type="ECO:0000256" key="2">
    <source>
        <dbReference type="ARBA" id="ARBA00023018"/>
    </source>
</evidence>
<keyword evidence="4" id="KW-0966">Cell projection</keyword>
<dbReference type="InterPro" id="IPR029071">
    <property type="entry name" value="Ubiquitin-like_domsf"/>
</dbReference>
<evidence type="ECO:0000313" key="15">
    <source>
        <dbReference type="RefSeq" id="XP_032141679.1"/>
    </source>
</evidence>
<evidence type="ECO:0000256" key="4">
    <source>
        <dbReference type="ARBA" id="ARBA00023273"/>
    </source>
</evidence>
<dbReference type="InterPro" id="IPR041779">
    <property type="entry name" value="FRMPD1/3/4_FERM_C"/>
</dbReference>
<dbReference type="SUPFAM" id="SSF50156">
    <property type="entry name" value="PDZ domain-like"/>
    <property type="match status" value="1"/>
</dbReference>
<evidence type="ECO:0000259" key="13">
    <source>
        <dbReference type="PROSITE" id="PS50106"/>
    </source>
</evidence>
<feature type="compositionally biased region" description="Low complexity" evidence="10">
    <location>
        <begin position="939"/>
        <end position="958"/>
    </location>
</feature>
<organism evidence="14 16">
    <name type="scientific">Sapajus apella</name>
    <name type="common">Brown-capped capuchin</name>
    <name type="synonym">Cebus apella</name>
    <dbReference type="NCBI Taxonomy" id="9515"/>
    <lineage>
        <taxon>Eukaryota</taxon>
        <taxon>Metazoa</taxon>
        <taxon>Chordata</taxon>
        <taxon>Craniata</taxon>
        <taxon>Vertebrata</taxon>
        <taxon>Euteleostomi</taxon>
        <taxon>Mammalia</taxon>
        <taxon>Eutheria</taxon>
        <taxon>Euarchontoglires</taxon>
        <taxon>Primates</taxon>
        <taxon>Haplorrhini</taxon>
        <taxon>Platyrrhini</taxon>
        <taxon>Cebidae</taxon>
        <taxon>Cebinae</taxon>
        <taxon>Sapajus</taxon>
    </lineage>
</organism>
<dbReference type="CDD" id="cd21943">
    <property type="entry name" value="LGNbd_FRMPD4"/>
    <property type="match status" value="1"/>
</dbReference>
<feature type="region of interest" description="Disordered" evidence="10">
    <location>
        <begin position="989"/>
        <end position="1020"/>
    </location>
</feature>
<dbReference type="PROSITE" id="PS50057">
    <property type="entry name" value="FERM_3"/>
    <property type="match status" value="1"/>
</dbReference>
<feature type="region of interest" description="Disordered" evidence="10">
    <location>
        <begin position="1243"/>
        <end position="1263"/>
    </location>
</feature>
<feature type="compositionally biased region" description="Polar residues" evidence="10">
    <location>
        <begin position="1078"/>
        <end position="1089"/>
    </location>
</feature>
<dbReference type="SMART" id="SM00228">
    <property type="entry name" value="PDZ"/>
    <property type="match status" value="1"/>
</dbReference>
<gene>
    <name evidence="15 16" type="primary">FRMPD4</name>
</gene>
<protein>
    <recommendedName>
        <fullName evidence="7">FERM and PDZ domain-containing protein 4</fullName>
    </recommendedName>
    <alternativeName>
        <fullName evidence="9">PDZ domain-containing protein 10</fullName>
    </alternativeName>
    <alternativeName>
        <fullName evidence="8">PSD-95-interacting regulator of spine morphogenesis</fullName>
    </alternativeName>
</protein>
<dbReference type="CDD" id="cd13183">
    <property type="entry name" value="FERM_C_FRMPD1_FRMPD3_FRMPD4"/>
    <property type="match status" value="1"/>
</dbReference>